<keyword evidence="1" id="KW-0472">Membrane</keyword>
<dbReference type="Proteomes" id="UP001305498">
    <property type="component" value="Chromosome"/>
</dbReference>
<keyword evidence="1" id="KW-0812">Transmembrane</keyword>
<proteinExistence type="predicted"/>
<keyword evidence="3" id="KW-1185">Reference proteome</keyword>
<evidence type="ECO:0000313" key="3">
    <source>
        <dbReference type="Proteomes" id="UP001305498"/>
    </source>
</evidence>
<name>A0AA97FH80_9MICO</name>
<dbReference type="KEGG" id="mbet:N8K70_02185"/>
<sequence>MIEMNEPQVWTLIGVFAASMAAMITLVLSTIRATLGTVRAEIGTVRAEIGTVRAEIGEVRADMRGEMIQLRAEVKAEVKEQVKEQVRAEIAPLRRDLDALYRHIFGAPPEHGPAAS</sequence>
<keyword evidence="1" id="KW-1133">Transmembrane helix</keyword>
<protein>
    <recommendedName>
        <fullName evidence="4">DUF2746 domain-containing protein</fullName>
    </recommendedName>
</protein>
<evidence type="ECO:0008006" key="4">
    <source>
        <dbReference type="Google" id="ProtNLM"/>
    </source>
</evidence>
<dbReference type="Gene3D" id="1.20.58.130">
    <property type="match status" value="1"/>
</dbReference>
<evidence type="ECO:0000313" key="2">
    <source>
        <dbReference type="EMBL" id="WOF23511.1"/>
    </source>
</evidence>
<accession>A0AA97FH80</accession>
<organism evidence="2 3">
    <name type="scientific">Microbacterium betulae</name>
    <dbReference type="NCBI Taxonomy" id="2981139"/>
    <lineage>
        <taxon>Bacteria</taxon>
        <taxon>Bacillati</taxon>
        <taxon>Actinomycetota</taxon>
        <taxon>Actinomycetes</taxon>
        <taxon>Micrococcales</taxon>
        <taxon>Microbacteriaceae</taxon>
        <taxon>Microbacterium</taxon>
    </lineage>
</organism>
<evidence type="ECO:0000256" key="1">
    <source>
        <dbReference type="SAM" id="Phobius"/>
    </source>
</evidence>
<dbReference type="EMBL" id="CP118157">
    <property type="protein sequence ID" value="WOF23511.1"/>
    <property type="molecule type" value="Genomic_DNA"/>
</dbReference>
<reference evidence="2 3" key="1">
    <citation type="submission" date="2023-02" db="EMBL/GenBank/DDBJ databases">
        <title>Microbacterium betulae sp. nov., isolated from birch wood.</title>
        <authorList>
            <person name="Pasciak M."/>
            <person name="Pawlik K.J."/>
            <person name="Martynowski D."/>
            <person name="Laczmanski L."/>
            <person name="Ciekot J."/>
            <person name="Szponar B."/>
            <person name="Wojcik-Fatla A."/>
            <person name="Mackiewicz B."/>
            <person name="Farian E."/>
            <person name="Cholewa G."/>
            <person name="Cholewa A."/>
            <person name="Dutkiewicz J."/>
        </authorList>
    </citation>
    <scope>NUCLEOTIDE SEQUENCE [LARGE SCALE GENOMIC DNA]</scope>
    <source>
        <strain evidence="2 3">AB</strain>
    </source>
</reference>
<dbReference type="AlphaFoldDB" id="A0AA97FH80"/>
<feature type="transmembrane region" description="Helical" evidence="1">
    <location>
        <begin position="12"/>
        <end position="31"/>
    </location>
</feature>
<dbReference type="RefSeq" id="WP_317139983.1">
    <property type="nucleotide sequence ID" value="NZ_CP118157.1"/>
</dbReference>
<gene>
    <name evidence="2" type="ORF">N8K70_02185</name>
</gene>